<dbReference type="Proteomes" id="UP000275925">
    <property type="component" value="Unassembled WGS sequence"/>
</dbReference>
<protein>
    <recommendedName>
        <fullName evidence="5">NADPH-dependent 7-cyano-7-deazaguanine reductase</fullName>
        <ecNumber evidence="5">1.7.1.13</ecNumber>
    </recommendedName>
    <alternativeName>
        <fullName evidence="5">7-cyano-7-carbaguanine reductase</fullName>
    </alternativeName>
    <alternativeName>
        <fullName evidence="5">NADPH-dependent nitrile oxidoreductase</fullName>
    </alternativeName>
    <alternativeName>
        <fullName evidence="5">PreQ(0) reductase</fullName>
    </alternativeName>
</protein>
<feature type="binding site" evidence="5">
    <location>
        <begin position="75"/>
        <end position="77"/>
    </location>
    <ligand>
        <name>substrate</name>
    </ligand>
</feature>
<feature type="active site" description="Proton donor" evidence="5">
    <location>
        <position position="60"/>
    </location>
</feature>
<dbReference type="PANTHER" id="PTHR34354:SF1">
    <property type="entry name" value="NADPH-DEPENDENT 7-CYANO-7-DEAZAGUANINE REDUCTASE"/>
    <property type="match status" value="1"/>
</dbReference>
<comment type="subcellular location">
    <subcellularLocation>
        <location evidence="5">Cytoplasm</location>
    </subcellularLocation>
</comment>
<keyword evidence="4 5" id="KW-0560">Oxidoreductase</keyword>
<evidence type="ECO:0000256" key="5">
    <source>
        <dbReference type="HAMAP-Rule" id="MF_00818"/>
    </source>
</evidence>
<dbReference type="GO" id="GO:0033739">
    <property type="term" value="F:preQ1 synthase activity"/>
    <property type="evidence" value="ECO:0007669"/>
    <property type="project" value="UniProtKB-UniRule"/>
</dbReference>
<dbReference type="EMBL" id="BGZO01000001">
    <property type="protein sequence ID" value="GBR75337.1"/>
    <property type="molecule type" value="Genomic_DNA"/>
</dbReference>
<comment type="pathway">
    <text evidence="5">tRNA modification; tRNA-queuosine biosynthesis.</text>
</comment>
<dbReference type="InterPro" id="IPR029500">
    <property type="entry name" value="QueF"/>
</dbReference>
<evidence type="ECO:0000313" key="6">
    <source>
        <dbReference type="EMBL" id="GBR75337.1"/>
    </source>
</evidence>
<comment type="catalytic activity">
    <reaction evidence="5">
        <text>7-aminomethyl-7-carbaguanine + 2 NADP(+) = 7-cyano-7-carbaguanine + 2 NADPH + 3 H(+)</text>
        <dbReference type="Rhea" id="RHEA:13409"/>
        <dbReference type="ChEBI" id="CHEBI:15378"/>
        <dbReference type="ChEBI" id="CHEBI:45075"/>
        <dbReference type="ChEBI" id="CHEBI:57783"/>
        <dbReference type="ChEBI" id="CHEBI:58349"/>
        <dbReference type="ChEBI" id="CHEBI:58703"/>
        <dbReference type="EC" id="1.7.1.13"/>
    </reaction>
</comment>
<keyword evidence="1 5" id="KW-0963">Cytoplasm</keyword>
<evidence type="ECO:0000313" key="7">
    <source>
        <dbReference type="Proteomes" id="UP000275925"/>
    </source>
</evidence>
<proteinExistence type="inferred from homology"/>
<dbReference type="Pfam" id="PF14489">
    <property type="entry name" value="QueF"/>
    <property type="match status" value="1"/>
</dbReference>
<keyword evidence="3 5" id="KW-0521">NADP</keyword>
<accession>A0A388TFC8</accession>
<dbReference type="InterPro" id="IPR016856">
    <property type="entry name" value="QueF_type1"/>
</dbReference>
<dbReference type="AlphaFoldDB" id="A0A388TFC8"/>
<dbReference type="Gene3D" id="3.30.1130.10">
    <property type="match status" value="1"/>
</dbReference>
<dbReference type="GO" id="GO:0005737">
    <property type="term" value="C:cytoplasm"/>
    <property type="evidence" value="ECO:0007669"/>
    <property type="project" value="UniProtKB-SubCell"/>
</dbReference>
<dbReference type="SUPFAM" id="SSF55620">
    <property type="entry name" value="Tetrahydrobiopterin biosynthesis enzymes-like"/>
    <property type="match status" value="1"/>
</dbReference>
<evidence type="ECO:0000256" key="3">
    <source>
        <dbReference type="ARBA" id="ARBA00022857"/>
    </source>
</evidence>
<evidence type="ECO:0000256" key="4">
    <source>
        <dbReference type="ARBA" id="ARBA00023002"/>
    </source>
</evidence>
<comment type="similarity">
    <text evidence="5">Belongs to the GTP cyclohydrolase I family. QueF type 1 subfamily.</text>
</comment>
<gene>
    <name evidence="5 6" type="primary">queF</name>
    <name evidence="6" type="ORF">NO2_0022</name>
</gene>
<dbReference type="EC" id="1.7.1.13" evidence="5"/>
<sequence length="134" mass="15098">MVRADGEKLPFAKPDSIRPELLETFPYALPELAIGQTPNQRITCTTPEFSAVCPFSGLPDIATVTIEYTPNQKIIELKSLKYYLLSYRQVGIYQEHATQKIFADLQKVLRAKQLKVTTSYNTRGGIDTTCVIEK</sequence>
<evidence type="ECO:0000256" key="1">
    <source>
        <dbReference type="ARBA" id="ARBA00022490"/>
    </source>
</evidence>
<evidence type="ECO:0000256" key="2">
    <source>
        <dbReference type="ARBA" id="ARBA00022785"/>
    </source>
</evidence>
<dbReference type="InterPro" id="IPR043133">
    <property type="entry name" value="GTP-CH-I_C/QueF"/>
</dbReference>
<feature type="binding site" evidence="5">
    <location>
        <begin position="94"/>
        <end position="95"/>
    </location>
    <ligand>
        <name>substrate</name>
    </ligand>
</feature>
<dbReference type="PANTHER" id="PTHR34354">
    <property type="entry name" value="NADPH-DEPENDENT 7-CYANO-7-DEAZAGUANINE REDUCTASE"/>
    <property type="match status" value="1"/>
</dbReference>
<dbReference type="InterPro" id="IPR050084">
    <property type="entry name" value="NADPH_dep_7-cyano-7-deazaG_red"/>
</dbReference>
<comment type="function">
    <text evidence="5">Catalyzes the NADPH-dependent reduction of 7-cyano-7-deazaguanine (preQ0) to 7-aminomethyl-7-deazaguanine (preQ1).</text>
</comment>
<feature type="active site" description="Thioimide intermediate" evidence="5">
    <location>
        <position position="53"/>
    </location>
</feature>
<reference evidence="6 7" key="1">
    <citation type="journal article" date="2019" name="ISME J.">
        <title>Genome analyses of uncultured TG2/ZB3 bacteria in 'Margulisbacteria' specifically attached to ectosymbiotic spirochetes of protists in the termite gut.</title>
        <authorList>
            <person name="Utami Y.D."/>
            <person name="Kuwahara H."/>
            <person name="Igai K."/>
            <person name="Murakami T."/>
            <person name="Sugaya K."/>
            <person name="Morikawa T."/>
            <person name="Nagura Y."/>
            <person name="Yuki M."/>
            <person name="Deevong P."/>
            <person name="Inoue T."/>
            <person name="Kihara K."/>
            <person name="Lo N."/>
            <person name="Yamada A."/>
            <person name="Ohkuma M."/>
            <person name="Hongoh Y."/>
        </authorList>
    </citation>
    <scope>NUCLEOTIDE SEQUENCE [LARGE SCALE GENOMIC DNA]</scope>
    <source>
        <strain evidence="6">NkOx7-02</strain>
    </source>
</reference>
<comment type="caution">
    <text evidence="6">The sequence shown here is derived from an EMBL/GenBank/DDBJ whole genome shotgun (WGS) entry which is preliminary data.</text>
</comment>
<organism evidence="6 7">
    <name type="scientific">Candidatus Termititenax persephonae</name>
    <dbReference type="NCBI Taxonomy" id="2218525"/>
    <lineage>
        <taxon>Bacteria</taxon>
        <taxon>Bacillati</taxon>
        <taxon>Candidatus Margulisiibacteriota</taxon>
        <taxon>Candidatus Termititenacia</taxon>
        <taxon>Candidatus Termititenacales</taxon>
        <taxon>Candidatus Termititenacaceae</taxon>
        <taxon>Candidatus Termititenax</taxon>
    </lineage>
</organism>
<dbReference type="GO" id="GO:0008616">
    <property type="term" value="P:tRNA queuosine(34) biosynthetic process"/>
    <property type="evidence" value="ECO:0007669"/>
    <property type="project" value="UniProtKB-UniRule"/>
</dbReference>
<dbReference type="UniPathway" id="UPA00392"/>
<dbReference type="NCBIfam" id="TIGR03139">
    <property type="entry name" value="QueF-II"/>
    <property type="match status" value="1"/>
</dbReference>
<name>A0A388TFC8_9BACT</name>
<dbReference type="HAMAP" id="MF_00818">
    <property type="entry name" value="QueF_type1"/>
    <property type="match status" value="1"/>
</dbReference>
<keyword evidence="7" id="KW-1185">Reference proteome</keyword>
<keyword evidence="2 5" id="KW-0671">Queuosine biosynthesis</keyword>